<gene>
    <name evidence="2" type="ORF">IL334_004374</name>
</gene>
<accession>A0ABZ1D062</accession>
<feature type="compositionally biased region" description="Polar residues" evidence="1">
    <location>
        <begin position="149"/>
        <end position="167"/>
    </location>
</feature>
<feature type="region of interest" description="Disordered" evidence="1">
    <location>
        <begin position="29"/>
        <end position="179"/>
    </location>
</feature>
<evidence type="ECO:0000313" key="3">
    <source>
        <dbReference type="Proteomes" id="UP001329825"/>
    </source>
</evidence>
<proteinExistence type="predicted"/>
<evidence type="ECO:0000313" key="2">
    <source>
        <dbReference type="EMBL" id="WRT67403.1"/>
    </source>
</evidence>
<dbReference type="EMBL" id="CP141885">
    <property type="protein sequence ID" value="WRT67403.1"/>
    <property type="molecule type" value="Genomic_DNA"/>
</dbReference>
<dbReference type="Proteomes" id="UP001329825">
    <property type="component" value="Chromosome 5"/>
</dbReference>
<dbReference type="RefSeq" id="XP_062792143.1">
    <property type="nucleotide sequence ID" value="XM_062936092.1"/>
</dbReference>
<feature type="compositionally biased region" description="Gly residues" evidence="1">
    <location>
        <begin position="168"/>
        <end position="179"/>
    </location>
</feature>
<dbReference type="GeneID" id="87956505"/>
<evidence type="ECO:0000256" key="1">
    <source>
        <dbReference type="SAM" id="MobiDB-lite"/>
    </source>
</evidence>
<sequence length="179" mass="18122">MASSNSKLPIFIASAIGALGAVYIVSPKTELSGKGKPASAPTEGRSQSAKDGKTSDGSASVSSPHPALHHGGSSPSDREGPTVAGQTGSSRKSHSAEHDVKTQDNPSGQAGQGLAQMRERKMEGKGLPSPQGGDTPAQATPAQKGYGEAQTQRDSGPNQSDTPKNKQSGGGWSSWFGGK</sequence>
<keyword evidence="3" id="KW-1185">Reference proteome</keyword>
<reference evidence="2 3" key="1">
    <citation type="submission" date="2024-01" db="EMBL/GenBank/DDBJ databases">
        <title>Comparative genomics of Cryptococcus and Kwoniella reveals pathogenesis evolution and contrasting modes of karyotype evolution via chromosome fusion or intercentromeric recombination.</title>
        <authorList>
            <person name="Coelho M.A."/>
            <person name="David-Palma M."/>
            <person name="Shea T."/>
            <person name="Bowers K."/>
            <person name="McGinley-Smith S."/>
            <person name="Mohammad A.W."/>
            <person name="Gnirke A."/>
            <person name="Yurkov A.M."/>
            <person name="Nowrousian M."/>
            <person name="Sun S."/>
            <person name="Cuomo C.A."/>
            <person name="Heitman J."/>
        </authorList>
    </citation>
    <scope>NUCLEOTIDE SEQUENCE [LARGE SCALE GENOMIC DNA]</scope>
    <source>
        <strain evidence="2">CBS 11374</strain>
    </source>
</reference>
<organism evidence="2 3">
    <name type="scientific">Kwoniella shivajii</name>
    <dbReference type="NCBI Taxonomy" id="564305"/>
    <lineage>
        <taxon>Eukaryota</taxon>
        <taxon>Fungi</taxon>
        <taxon>Dikarya</taxon>
        <taxon>Basidiomycota</taxon>
        <taxon>Agaricomycotina</taxon>
        <taxon>Tremellomycetes</taxon>
        <taxon>Tremellales</taxon>
        <taxon>Cryptococcaceae</taxon>
        <taxon>Kwoniella</taxon>
    </lineage>
</organism>
<protein>
    <submittedName>
        <fullName evidence="2">Uncharacterized protein</fullName>
    </submittedName>
</protein>
<name>A0ABZ1D062_9TREE</name>